<evidence type="ECO:0000259" key="11">
    <source>
        <dbReference type="PROSITE" id="PS50109"/>
    </source>
</evidence>
<keyword evidence="10" id="KW-0812">Transmembrane</keyword>
<evidence type="ECO:0000259" key="12">
    <source>
        <dbReference type="PROSITE" id="PS50885"/>
    </source>
</evidence>
<proteinExistence type="predicted"/>
<dbReference type="Pfam" id="PF02518">
    <property type="entry name" value="HATPase_c"/>
    <property type="match status" value="1"/>
</dbReference>
<sequence length="632" mass="66878">MTGSGGGPRGGHGGECSATDSPNGGESASRLGRLVPTFVSRNYAAKFSVALLVVLVVLSAVGAVSYHQIQHRVERDATTDLRTSASHHADAVAAWRADTASMTATVSSSPVFGEGTTADVRRHLVASLAADASSVRGLYYVTSSGGGYTVVASTNVSASGTSAAAVEPSWTGALDDAMDATGPTRTVTTSSVYADGDTATVAFASPVASADGALVLVATIPDDRLRTHRQEFETTLLTAEGEPMVAAAQTGGVPVREDGVEAAVAGGHPIVETDGAVTAYATVNGTNWIVATSADTASLYATSHTIRRSLIVIVGTAIVSLSVLGAVLGRHTLLPLIRLRGRTKAMEQGDLGVDLSTARRDEIGRLYQSFANMRDALRTQIREAHEAREAAERSSRELERQNERLDEFASTLSHDLRNPLTVARGHVELLSARLSDLDADGDDLQTHVEKLEGAHDRIESIIDDVLTLTRKGASVEATAPVPLEAIVTDAWDNIDSRNATLDVRESRTIHADRSRLLRAFENLFRNSIDHVGDDVTVSVGLTDHGFYVADDGPGIPSEEVDDIFDYGHTTSDQGTGLGLSIVKTIAAAHGWRLYVDTTYVDGAMFVFADVFDADEPDWYGTDFEWVGVESDG</sequence>
<organism evidence="13 14">
    <name type="scientific">Haloarcula salina</name>
    <dbReference type="NCBI Taxonomy" id="1429914"/>
    <lineage>
        <taxon>Archaea</taxon>
        <taxon>Methanobacteriati</taxon>
        <taxon>Methanobacteriota</taxon>
        <taxon>Stenosarchaea group</taxon>
        <taxon>Halobacteria</taxon>
        <taxon>Halobacteriales</taxon>
        <taxon>Haloarculaceae</taxon>
        <taxon>Haloarcula</taxon>
    </lineage>
</organism>
<keyword evidence="10" id="KW-1133">Transmembrane helix</keyword>
<feature type="coiled-coil region" evidence="8">
    <location>
        <begin position="374"/>
        <end position="411"/>
    </location>
</feature>
<evidence type="ECO:0000256" key="2">
    <source>
        <dbReference type="ARBA" id="ARBA00012438"/>
    </source>
</evidence>
<dbReference type="CDD" id="cd06225">
    <property type="entry name" value="HAMP"/>
    <property type="match status" value="1"/>
</dbReference>
<dbReference type="Gene3D" id="3.30.565.10">
    <property type="entry name" value="Histidine kinase-like ATPase, C-terminal domain"/>
    <property type="match status" value="1"/>
</dbReference>
<dbReference type="CDD" id="cd00082">
    <property type="entry name" value="HisKA"/>
    <property type="match status" value="1"/>
</dbReference>
<dbReference type="Pfam" id="PF00672">
    <property type="entry name" value="HAMP"/>
    <property type="match status" value="1"/>
</dbReference>
<evidence type="ECO:0000256" key="10">
    <source>
        <dbReference type="SAM" id="Phobius"/>
    </source>
</evidence>
<evidence type="ECO:0000256" key="9">
    <source>
        <dbReference type="SAM" id="MobiDB-lite"/>
    </source>
</evidence>
<evidence type="ECO:0000256" key="6">
    <source>
        <dbReference type="ARBA" id="ARBA00023012"/>
    </source>
</evidence>
<dbReference type="SMART" id="SM00304">
    <property type="entry name" value="HAMP"/>
    <property type="match status" value="1"/>
</dbReference>
<dbReference type="Pfam" id="PF00512">
    <property type="entry name" value="HisKA"/>
    <property type="match status" value="1"/>
</dbReference>
<feature type="region of interest" description="Disordered" evidence="9">
    <location>
        <begin position="1"/>
        <end position="28"/>
    </location>
</feature>
<gene>
    <name evidence="13" type="ORF">KTS37_15880</name>
</gene>
<dbReference type="EMBL" id="JAHQXE010000005">
    <property type="protein sequence ID" value="MBV0903270.1"/>
    <property type="molecule type" value="Genomic_DNA"/>
</dbReference>
<evidence type="ECO:0000313" key="14">
    <source>
        <dbReference type="Proteomes" id="UP001166304"/>
    </source>
</evidence>
<evidence type="ECO:0000256" key="4">
    <source>
        <dbReference type="ARBA" id="ARBA00022679"/>
    </source>
</evidence>
<dbReference type="InterPro" id="IPR003661">
    <property type="entry name" value="HisK_dim/P_dom"/>
</dbReference>
<dbReference type="SUPFAM" id="SSF55874">
    <property type="entry name" value="ATPase domain of HSP90 chaperone/DNA topoisomerase II/histidine kinase"/>
    <property type="match status" value="1"/>
</dbReference>
<keyword evidence="3" id="KW-0597">Phosphoprotein</keyword>
<dbReference type="Gene3D" id="1.10.287.130">
    <property type="match status" value="1"/>
</dbReference>
<keyword evidence="14" id="KW-1185">Reference proteome</keyword>
<feature type="domain" description="Histidine kinase" evidence="11">
    <location>
        <begin position="411"/>
        <end position="607"/>
    </location>
</feature>
<feature type="domain" description="HAMP" evidence="12">
    <location>
        <begin position="330"/>
        <end position="382"/>
    </location>
</feature>
<dbReference type="InterPro" id="IPR036097">
    <property type="entry name" value="HisK_dim/P_sf"/>
</dbReference>
<dbReference type="PROSITE" id="PS50885">
    <property type="entry name" value="HAMP"/>
    <property type="match status" value="1"/>
</dbReference>
<evidence type="ECO:0000256" key="3">
    <source>
        <dbReference type="ARBA" id="ARBA00022553"/>
    </source>
</evidence>
<evidence type="ECO:0000256" key="8">
    <source>
        <dbReference type="SAM" id="Coils"/>
    </source>
</evidence>
<protein>
    <recommendedName>
        <fullName evidence="2">histidine kinase</fullName>
        <ecNumber evidence="2">2.7.13.3</ecNumber>
    </recommendedName>
</protein>
<comment type="caution">
    <text evidence="13">The sequence shown here is derived from an EMBL/GenBank/DDBJ whole genome shotgun (WGS) entry which is preliminary data.</text>
</comment>
<dbReference type="SMART" id="SM00387">
    <property type="entry name" value="HATPase_c"/>
    <property type="match status" value="1"/>
</dbReference>
<name>A0AA41G333_9EURY</name>
<dbReference type="EC" id="2.7.13.3" evidence="2"/>
<keyword evidence="5 13" id="KW-0418">Kinase</keyword>
<dbReference type="InterPro" id="IPR003660">
    <property type="entry name" value="HAMP_dom"/>
</dbReference>
<dbReference type="SMART" id="SM00388">
    <property type="entry name" value="HisKA"/>
    <property type="match status" value="1"/>
</dbReference>
<dbReference type="GO" id="GO:0000155">
    <property type="term" value="F:phosphorelay sensor kinase activity"/>
    <property type="evidence" value="ECO:0007669"/>
    <property type="project" value="InterPro"/>
</dbReference>
<accession>A0AA41G333</accession>
<keyword evidence="7" id="KW-0807">Transducer</keyword>
<keyword evidence="8" id="KW-0175">Coiled coil</keyword>
<feature type="transmembrane region" description="Helical" evidence="10">
    <location>
        <begin position="310"/>
        <end position="329"/>
    </location>
</feature>
<dbReference type="AlphaFoldDB" id="A0AA41G333"/>
<evidence type="ECO:0000256" key="5">
    <source>
        <dbReference type="ARBA" id="ARBA00022777"/>
    </source>
</evidence>
<keyword evidence="4" id="KW-0808">Transferase</keyword>
<comment type="catalytic activity">
    <reaction evidence="1">
        <text>ATP + protein L-histidine = ADP + protein N-phospho-L-histidine.</text>
        <dbReference type="EC" id="2.7.13.3"/>
    </reaction>
</comment>
<evidence type="ECO:0000313" key="13">
    <source>
        <dbReference type="EMBL" id="MBV0903270.1"/>
    </source>
</evidence>
<feature type="transmembrane region" description="Helical" evidence="10">
    <location>
        <begin position="43"/>
        <end position="66"/>
    </location>
</feature>
<dbReference type="SUPFAM" id="SSF158472">
    <property type="entry name" value="HAMP domain-like"/>
    <property type="match status" value="1"/>
</dbReference>
<dbReference type="InterPro" id="IPR004358">
    <property type="entry name" value="Sig_transdc_His_kin-like_C"/>
</dbReference>
<dbReference type="Proteomes" id="UP001166304">
    <property type="component" value="Unassembled WGS sequence"/>
</dbReference>
<dbReference type="Gene3D" id="6.10.250.1910">
    <property type="match status" value="1"/>
</dbReference>
<dbReference type="PANTHER" id="PTHR43711:SF1">
    <property type="entry name" value="HISTIDINE KINASE 1"/>
    <property type="match status" value="1"/>
</dbReference>
<dbReference type="InterPro" id="IPR050736">
    <property type="entry name" value="Sensor_HK_Regulatory"/>
</dbReference>
<keyword evidence="6" id="KW-0902">Two-component regulatory system</keyword>
<dbReference type="PROSITE" id="PS50109">
    <property type="entry name" value="HIS_KIN"/>
    <property type="match status" value="1"/>
</dbReference>
<dbReference type="InterPro" id="IPR003594">
    <property type="entry name" value="HATPase_dom"/>
</dbReference>
<dbReference type="GO" id="GO:0016020">
    <property type="term" value="C:membrane"/>
    <property type="evidence" value="ECO:0007669"/>
    <property type="project" value="InterPro"/>
</dbReference>
<dbReference type="PANTHER" id="PTHR43711">
    <property type="entry name" value="TWO-COMPONENT HISTIDINE KINASE"/>
    <property type="match status" value="1"/>
</dbReference>
<dbReference type="PRINTS" id="PR00344">
    <property type="entry name" value="BCTRLSENSOR"/>
</dbReference>
<evidence type="ECO:0000256" key="1">
    <source>
        <dbReference type="ARBA" id="ARBA00000085"/>
    </source>
</evidence>
<dbReference type="CDD" id="cd00075">
    <property type="entry name" value="HATPase"/>
    <property type="match status" value="1"/>
</dbReference>
<dbReference type="InterPro" id="IPR005467">
    <property type="entry name" value="His_kinase_dom"/>
</dbReference>
<reference evidence="13" key="1">
    <citation type="submission" date="2021-06" db="EMBL/GenBank/DDBJ databases">
        <title>New haloarchaea isolates fom saline soil.</title>
        <authorList>
            <person name="Duran-Viseras A."/>
            <person name="Sanchez-Porro C.S."/>
            <person name="Ventosa A."/>
        </authorList>
    </citation>
    <scope>NUCLEOTIDE SEQUENCE</scope>
    <source>
        <strain evidence="13">JCM 18369</strain>
    </source>
</reference>
<dbReference type="SUPFAM" id="SSF47384">
    <property type="entry name" value="Homodimeric domain of signal transducing histidine kinase"/>
    <property type="match status" value="1"/>
</dbReference>
<evidence type="ECO:0000256" key="7">
    <source>
        <dbReference type="ARBA" id="ARBA00023224"/>
    </source>
</evidence>
<keyword evidence="10" id="KW-0472">Membrane</keyword>
<feature type="compositionally biased region" description="Gly residues" evidence="9">
    <location>
        <begin position="1"/>
        <end position="14"/>
    </location>
</feature>
<dbReference type="InterPro" id="IPR036890">
    <property type="entry name" value="HATPase_C_sf"/>
</dbReference>